<dbReference type="STRING" id="1848.SAMN05443637_13521"/>
<evidence type="ECO:0000313" key="2">
    <source>
        <dbReference type="Proteomes" id="UP000184363"/>
    </source>
</evidence>
<dbReference type="OrthoDB" id="2079081at2"/>
<protein>
    <submittedName>
        <fullName evidence="1">Uncharacterized protein</fullName>
    </submittedName>
</protein>
<name>A0A1M7BDU6_PSETH</name>
<sequence>MTDEKLEVITADGVAHDLDTCTTRGVQDIQGLFTVPEKRGENLVIAGEHGRMHVVSKKHDAHIIVLGLWVRGVLPDGTLPEAGYAQFVENLRELVGWFTTDEMITLRHTVDGDAREITGEVLRVIEPELSGYGRYRSAQVKIVIECAAPFWADVEPVTQTVTLPTLGTATLTAFAGATAPMEDLFIEFGQANNPRLSQVSTGVFVKLNRVITAGQTITVDTADWEVYGSPGVAGGLYEDLEYGGQHTNRWFALLPEPGGGAPVVQLQHTGGGPASVTVTGKRKYKIA</sequence>
<accession>A0A1M7BDU6</accession>
<dbReference type="RefSeq" id="WP_073460574.1">
    <property type="nucleotide sequence ID" value="NZ_FRAP01000035.1"/>
</dbReference>
<reference evidence="1 2" key="1">
    <citation type="submission" date="2016-11" db="EMBL/GenBank/DDBJ databases">
        <authorList>
            <person name="Jaros S."/>
            <person name="Januszkiewicz K."/>
            <person name="Wedrychowicz H."/>
        </authorList>
    </citation>
    <scope>NUCLEOTIDE SEQUENCE [LARGE SCALE GENOMIC DNA]</scope>
    <source>
        <strain evidence="1 2">DSM 43832</strain>
    </source>
</reference>
<dbReference type="Proteomes" id="UP000184363">
    <property type="component" value="Unassembled WGS sequence"/>
</dbReference>
<organism evidence="1 2">
    <name type="scientific">Pseudonocardia thermophila</name>
    <dbReference type="NCBI Taxonomy" id="1848"/>
    <lineage>
        <taxon>Bacteria</taxon>
        <taxon>Bacillati</taxon>
        <taxon>Actinomycetota</taxon>
        <taxon>Actinomycetes</taxon>
        <taxon>Pseudonocardiales</taxon>
        <taxon>Pseudonocardiaceae</taxon>
        <taxon>Pseudonocardia</taxon>
    </lineage>
</organism>
<dbReference type="AlphaFoldDB" id="A0A1M7BDU6"/>
<gene>
    <name evidence="1" type="ORF">SAMN05443637_13521</name>
</gene>
<proteinExistence type="predicted"/>
<dbReference type="EMBL" id="FRAP01000035">
    <property type="protein sequence ID" value="SHL53208.1"/>
    <property type="molecule type" value="Genomic_DNA"/>
</dbReference>
<evidence type="ECO:0000313" key="1">
    <source>
        <dbReference type="EMBL" id="SHL53208.1"/>
    </source>
</evidence>
<keyword evidence="2" id="KW-1185">Reference proteome</keyword>